<dbReference type="Proteomes" id="UP000595895">
    <property type="component" value="Chromosome"/>
</dbReference>
<proteinExistence type="predicted"/>
<feature type="transmembrane region" description="Helical" evidence="1">
    <location>
        <begin position="82"/>
        <end position="111"/>
    </location>
</feature>
<sequence length="160" mass="16339">MSPWAELAVGLGVLVGVVGAVIQVYPGPLVVLLSITAWSWGTGGSTAWLVLAVSALWLVSTGVGKFLLMGRKTAQAGVGRRSLVLGGVGAVVGLFTVPVVGLPLGFVLGVYGSEYLVLRDEAAARASAWAALKAQGWAVLLELTGCLLAALTWLVGLLLT</sequence>
<evidence type="ECO:0000256" key="1">
    <source>
        <dbReference type="SAM" id="Phobius"/>
    </source>
</evidence>
<dbReference type="AlphaFoldDB" id="A0A7T7MAB1"/>
<dbReference type="EMBL" id="CP066802">
    <property type="protein sequence ID" value="QQM67841.1"/>
    <property type="molecule type" value="Genomic_DNA"/>
</dbReference>
<dbReference type="RefSeq" id="WP_200276980.1">
    <property type="nucleotide sequence ID" value="NZ_CP066802.1"/>
</dbReference>
<dbReference type="KEGG" id="awe:JG540_02885"/>
<reference evidence="2 3" key="1">
    <citation type="submission" date="2020-12" db="EMBL/GenBank/DDBJ databases">
        <authorList>
            <person name="Zhou J."/>
        </authorList>
    </citation>
    <scope>NUCLEOTIDE SEQUENCE [LARGE SCALE GENOMIC DNA]</scope>
    <source>
        <strain evidence="2 3">CCUG 61299</strain>
    </source>
</reference>
<evidence type="ECO:0000313" key="3">
    <source>
        <dbReference type="Proteomes" id="UP000595895"/>
    </source>
</evidence>
<organism evidence="2 3">
    <name type="scientific">Actinomyces weissii</name>
    <dbReference type="NCBI Taxonomy" id="675090"/>
    <lineage>
        <taxon>Bacteria</taxon>
        <taxon>Bacillati</taxon>
        <taxon>Actinomycetota</taxon>
        <taxon>Actinomycetes</taxon>
        <taxon>Actinomycetales</taxon>
        <taxon>Actinomycetaceae</taxon>
        <taxon>Actinomyces</taxon>
    </lineage>
</organism>
<dbReference type="InterPro" id="IPR007403">
    <property type="entry name" value="DUF456"/>
</dbReference>
<feature type="transmembrane region" description="Helical" evidence="1">
    <location>
        <begin position="7"/>
        <end position="26"/>
    </location>
</feature>
<protein>
    <submittedName>
        <fullName evidence="2">DUF456 domain-containing protein</fullName>
    </submittedName>
</protein>
<keyword evidence="1" id="KW-0472">Membrane</keyword>
<feature type="transmembrane region" description="Helical" evidence="1">
    <location>
        <begin position="46"/>
        <end position="70"/>
    </location>
</feature>
<gene>
    <name evidence="2" type="ORF">JG540_02885</name>
</gene>
<name>A0A7T7MAB1_9ACTO</name>
<dbReference type="Pfam" id="PF04306">
    <property type="entry name" value="DUF456"/>
    <property type="match status" value="1"/>
</dbReference>
<keyword evidence="3" id="KW-1185">Reference proteome</keyword>
<accession>A0A7T7MAB1</accession>
<feature type="transmembrane region" description="Helical" evidence="1">
    <location>
        <begin position="137"/>
        <end position="159"/>
    </location>
</feature>
<evidence type="ECO:0000313" key="2">
    <source>
        <dbReference type="EMBL" id="QQM67841.1"/>
    </source>
</evidence>
<keyword evidence="1" id="KW-0812">Transmembrane</keyword>
<keyword evidence="1" id="KW-1133">Transmembrane helix</keyword>